<reference evidence="1" key="2">
    <citation type="journal article" date="2015" name="Fish Shellfish Immunol.">
        <title>Early steps in the European eel (Anguilla anguilla)-Vibrio vulnificus interaction in the gills: Role of the RtxA13 toxin.</title>
        <authorList>
            <person name="Callol A."/>
            <person name="Pajuelo D."/>
            <person name="Ebbesson L."/>
            <person name="Teles M."/>
            <person name="MacKenzie S."/>
            <person name="Amaro C."/>
        </authorList>
    </citation>
    <scope>NUCLEOTIDE SEQUENCE</scope>
</reference>
<name>A0A0E9QWJ2_ANGAN</name>
<proteinExistence type="predicted"/>
<dbReference type="EMBL" id="GBXM01087760">
    <property type="protein sequence ID" value="JAH20817.1"/>
    <property type="molecule type" value="Transcribed_RNA"/>
</dbReference>
<protein>
    <submittedName>
        <fullName evidence="1">Uncharacterized protein</fullName>
    </submittedName>
</protein>
<dbReference type="EMBL" id="GBXM01064993">
    <property type="protein sequence ID" value="JAH43584.1"/>
    <property type="molecule type" value="Transcribed_RNA"/>
</dbReference>
<sequence length="32" mass="3810">MAHVFFTFKMCKLRPLPPQDSVCAQVMRSQRR</sequence>
<evidence type="ECO:0000313" key="1">
    <source>
        <dbReference type="EMBL" id="JAH20817.1"/>
    </source>
</evidence>
<dbReference type="AlphaFoldDB" id="A0A0E9QWJ2"/>
<reference evidence="1" key="1">
    <citation type="submission" date="2014-11" db="EMBL/GenBank/DDBJ databases">
        <authorList>
            <person name="Amaro Gonzalez C."/>
        </authorList>
    </citation>
    <scope>NUCLEOTIDE SEQUENCE</scope>
</reference>
<organism evidence="1">
    <name type="scientific">Anguilla anguilla</name>
    <name type="common">European freshwater eel</name>
    <name type="synonym">Muraena anguilla</name>
    <dbReference type="NCBI Taxonomy" id="7936"/>
    <lineage>
        <taxon>Eukaryota</taxon>
        <taxon>Metazoa</taxon>
        <taxon>Chordata</taxon>
        <taxon>Craniata</taxon>
        <taxon>Vertebrata</taxon>
        <taxon>Euteleostomi</taxon>
        <taxon>Actinopterygii</taxon>
        <taxon>Neopterygii</taxon>
        <taxon>Teleostei</taxon>
        <taxon>Anguilliformes</taxon>
        <taxon>Anguillidae</taxon>
        <taxon>Anguilla</taxon>
    </lineage>
</organism>
<accession>A0A0E9QWJ2</accession>